<dbReference type="GO" id="GO:0006874">
    <property type="term" value="P:intracellular calcium ion homeostasis"/>
    <property type="evidence" value="ECO:0007669"/>
    <property type="project" value="TreeGrafter"/>
</dbReference>
<feature type="domain" description="Sodium/calcium exchanger membrane region" evidence="6">
    <location>
        <begin position="5"/>
        <end position="144"/>
    </location>
</feature>
<evidence type="ECO:0000256" key="4">
    <source>
        <dbReference type="ARBA" id="ARBA00023136"/>
    </source>
</evidence>
<dbReference type="Proteomes" id="UP000785783">
    <property type="component" value="Unassembled WGS sequence"/>
</dbReference>
<evidence type="ECO:0000256" key="3">
    <source>
        <dbReference type="ARBA" id="ARBA00022989"/>
    </source>
</evidence>
<feature type="transmembrane region" description="Helical" evidence="5">
    <location>
        <begin position="35"/>
        <end position="58"/>
    </location>
</feature>
<keyword evidence="4 5" id="KW-0472">Membrane</keyword>
<feature type="domain" description="Sodium/calcium exchanger membrane region" evidence="6">
    <location>
        <begin position="172"/>
        <end position="313"/>
    </location>
</feature>
<evidence type="ECO:0000256" key="2">
    <source>
        <dbReference type="ARBA" id="ARBA00022692"/>
    </source>
</evidence>
<dbReference type="EMBL" id="JADHOK010000006">
    <property type="protein sequence ID" value="MBL6761263.1"/>
    <property type="molecule type" value="Genomic_DNA"/>
</dbReference>
<keyword evidence="3 5" id="KW-1133">Transmembrane helix</keyword>
<sequence>MESPVFLLLAGFVVLGVAGEALLRGAVTLAKSLRVSPLVIGLTIIAFGTSAPELTVSLNAVLDGQPDISVGNVVGSNIANILLVLGTMALVSPFAVATGTLARDGGFMLAVSALLFIFGMIGMIDRLFGVALLMGLIAFTYHLYTSARREEDTTEAEAGVDENLVPGGPWLVVLVLMAGIAGVVWGAELMVEGAVAQAKLWGVSEAVIALSLVAVGTSLPELAVSLVAAMRGHAGLAVGNIIGSNISNILLILGATAVVMPLPIADIMAMRDIPIMIGVACLGLFFLATNRAMTRAEGGISLALYAAYMTYIYIS</sequence>
<protein>
    <submittedName>
        <fullName evidence="7">Calcium/sodium antiporter</fullName>
    </submittedName>
</protein>
<dbReference type="GO" id="GO:0005262">
    <property type="term" value="F:calcium channel activity"/>
    <property type="evidence" value="ECO:0007669"/>
    <property type="project" value="TreeGrafter"/>
</dbReference>
<comment type="caution">
    <text evidence="7">The sequence shown here is derived from an EMBL/GenBank/DDBJ whole genome shotgun (WGS) entry which is preliminary data.</text>
</comment>
<feature type="transmembrane region" description="Helical" evidence="5">
    <location>
        <begin position="268"/>
        <end position="289"/>
    </location>
</feature>
<comment type="subcellular location">
    <subcellularLocation>
        <location evidence="1">Membrane</location>
        <topology evidence="1">Multi-pass membrane protein</topology>
    </subcellularLocation>
</comment>
<accession>A0A937L678</accession>
<dbReference type="GO" id="GO:0008273">
    <property type="term" value="F:calcium, potassium:sodium antiporter activity"/>
    <property type="evidence" value="ECO:0007669"/>
    <property type="project" value="TreeGrafter"/>
</dbReference>
<evidence type="ECO:0000259" key="6">
    <source>
        <dbReference type="Pfam" id="PF01699"/>
    </source>
</evidence>
<feature type="transmembrane region" description="Helical" evidence="5">
    <location>
        <begin position="127"/>
        <end position="144"/>
    </location>
</feature>
<dbReference type="PANTHER" id="PTHR10846:SF8">
    <property type="entry name" value="INNER MEMBRANE PROTEIN YRBG"/>
    <property type="match status" value="1"/>
</dbReference>
<dbReference type="Gene3D" id="1.20.1420.30">
    <property type="entry name" value="NCX, central ion-binding region"/>
    <property type="match status" value="1"/>
</dbReference>
<dbReference type="InterPro" id="IPR044880">
    <property type="entry name" value="NCX_ion-bd_dom_sf"/>
</dbReference>
<feature type="transmembrane region" description="Helical" evidence="5">
    <location>
        <begin position="296"/>
        <end position="314"/>
    </location>
</feature>
<name>A0A937L678_9PROT</name>
<dbReference type="NCBIfam" id="TIGR00367">
    <property type="entry name" value="calcium/sodium antiporter"/>
    <property type="match status" value="1"/>
</dbReference>
<dbReference type="GO" id="GO:0005886">
    <property type="term" value="C:plasma membrane"/>
    <property type="evidence" value="ECO:0007669"/>
    <property type="project" value="TreeGrafter"/>
</dbReference>
<evidence type="ECO:0000256" key="5">
    <source>
        <dbReference type="SAM" id="Phobius"/>
    </source>
</evidence>
<evidence type="ECO:0000313" key="7">
    <source>
        <dbReference type="EMBL" id="MBL6761263.1"/>
    </source>
</evidence>
<dbReference type="Pfam" id="PF01699">
    <property type="entry name" value="Na_Ca_ex"/>
    <property type="match status" value="2"/>
</dbReference>
<gene>
    <name evidence="7" type="ORF">ISQ19_01025</name>
</gene>
<feature type="transmembrane region" description="Helical" evidence="5">
    <location>
        <begin position="207"/>
        <end position="229"/>
    </location>
</feature>
<feature type="transmembrane region" description="Helical" evidence="5">
    <location>
        <begin position="78"/>
        <end position="98"/>
    </location>
</feature>
<reference evidence="7" key="1">
    <citation type="submission" date="2020-10" db="EMBL/GenBank/DDBJ databases">
        <title>Microbiome of the Black Sea water column analyzed by genome centric metagenomics.</title>
        <authorList>
            <person name="Cabello-Yeves P.J."/>
            <person name="Callieri C."/>
            <person name="Picazo A."/>
            <person name="Mehrshad M."/>
            <person name="Haro-Moreno J.M."/>
            <person name="Roda-Garcia J."/>
            <person name="Dzembekova N."/>
            <person name="Slabakova V."/>
            <person name="Slabakova N."/>
            <person name="Moncheva S."/>
            <person name="Rodriguez-Valera F."/>
        </authorList>
    </citation>
    <scope>NUCLEOTIDE SEQUENCE</scope>
    <source>
        <strain evidence="7">BS307-5m-G5</strain>
    </source>
</reference>
<organism evidence="7 8">
    <name type="scientific">PS1 clade bacterium</name>
    <dbReference type="NCBI Taxonomy" id="2175152"/>
    <lineage>
        <taxon>Bacteria</taxon>
        <taxon>Pseudomonadati</taxon>
        <taxon>Pseudomonadota</taxon>
        <taxon>Alphaproteobacteria</taxon>
        <taxon>PS1 clade</taxon>
    </lineage>
</organism>
<dbReference type="InterPro" id="IPR004481">
    <property type="entry name" value="K/Na/Ca-exchanger"/>
</dbReference>
<dbReference type="PANTHER" id="PTHR10846">
    <property type="entry name" value="SODIUM/POTASSIUM/CALCIUM EXCHANGER"/>
    <property type="match status" value="1"/>
</dbReference>
<evidence type="ECO:0000256" key="1">
    <source>
        <dbReference type="ARBA" id="ARBA00004141"/>
    </source>
</evidence>
<evidence type="ECO:0000313" key="8">
    <source>
        <dbReference type="Proteomes" id="UP000785783"/>
    </source>
</evidence>
<feature type="transmembrane region" description="Helical" evidence="5">
    <location>
        <begin position="105"/>
        <end position="121"/>
    </location>
</feature>
<feature type="transmembrane region" description="Helical" evidence="5">
    <location>
        <begin position="241"/>
        <end position="262"/>
    </location>
</feature>
<dbReference type="InterPro" id="IPR004837">
    <property type="entry name" value="NaCa_Exmemb"/>
</dbReference>
<keyword evidence="2 5" id="KW-0812">Transmembrane</keyword>
<feature type="transmembrane region" description="Helical" evidence="5">
    <location>
        <begin position="164"/>
        <end position="187"/>
    </location>
</feature>
<dbReference type="AlphaFoldDB" id="A0A937L678"/>
<proteinExistence type="predicted"/>
<feature type="transmembrane region" description="Helical" evidence="5">
    <location>
        <begin position="6"/>
        <end position="23"/>
    </location>
</feature>